<protein>
    <recommendedName>
        <fullName evidence="2">Alpha-galactosidase NEW3 domain-containing protein</fullName>
    </recommendedName>
</protein>
<gene>
    <name evidence="3" type="ORF">HCG48_07375</name>
</gene>
<evidence type="ECO:0000259" key="2">
    <source>
        <dbReference type="Pfam" id="PF10633"/>
    </source>
</evidence>
<sequence>MSHHPFQPPANAPDPDPPGEDKGLSLAQILELPDRERRIVNTILRHKDCTLHELAATLGEPETTLQPEVDTLLRQGWIAESEREGQFHYTVQLSAKRGIDLPSALDCLGEIPEGRATPAEEPCWVAVGPQEEVVARAGDRVELRVSATNRGGRNAAIEAILAETSAIPENWCSSREERLALGPGYSGELVFEIAVPVEAIAGIYPYAIVVSASEHYPEQPPARLVGQLRVLEDNL</sequence>
<evidence type="ECO:0000313" key="3">
    <source>
        <dbReference type="EMBL" id="QIZ70419.1"/>
    </source>
</evidence>
<proteinExistence type="predicted"/>
<feature type="region of interest" description="Disordered" evidence="1">
    <location>
        <begin position="1"/>
        <end position="23"/>
    </location>
</feature>
<evidence type="ECO:0000256" key="1">
    <source>
        <dbReference type="SAM" id="MobiDB-lite"/>
    </source>
</evidence>
<organism evidence="3 4">
    <name type="scientific">Oxynema aestuarii AP17</name>
    <dbReference type="NCBI Taxonomy" id="2064643"/>
    <lineage>
        <taxon>Bacteria</taxon>
        <taxon>Bacillati</taxon>
        <taxon>Cyanobacteriota</taxon>
        <taxon>Cyanophyceae</taxon>
        <taxon>Oscillatoriophycideae</taxon>
        <taxon>Oscillatoriales</taxon>
        <taxon>Oscillatoriaceae</taxon>
        <taxon>Oxynema</taxon>
        <taxon>Oxynema aestuarii</taxon>
    </lineage>
</organism>
<dbReference type="Gene3D" id="1.10.10.10">
    <property type="entry name" value="Winged helix-like DNA-binding domain superfamily/Winged helix DNA-binding domain"/>
    <property type="match status" value="1"/>
</dbReference>
<name>A0A6H1TYI1_9CYAN</name>
<reference evidence="3 4" key="1">
    <citation type="submission" date="2020-04" db="EMBL/GenBank/DDBJ databases">
        <authorList>
            <person name="Basu S."/>
            <person name="Maruthanayagam V."/>
            <person name="Chakraborty S."/>
            <person name="Pramanik A."/>
            <person name="Mukherjee J."/>
            <person name="Brink B."/>
        </authorList>
    </citation>
    <scope>NUCLEOTIDE SEQUENCE [LARGE SCALE GENOMIC DNA]</scope>
    <source>
        <strain evidence="3 4">AP17</strain>
    </source>
</reference>
<feature type="domain" description="Alpha-galactosidase NEW3" evidence="2">
    <location>
        <begin position="136"/>
        <end position="211"/>
    </location>
</feature>
<dbReference type="InterPro" id="IPR036388">
    <property type="entry name" value="WH-like_DNA-bd_sf"/>
</dbReference>
<dbReference type="EMBL" id="CP051167">
    <property type="protein sequence ID" value="QIZ70419.1"/>
    <property type="molecule type" value="Genomic_DNA"/>
</dbReference>
<dbReference type="Gene3D" id="2.60.40.10">
    <property type="entry name" value="Immunoglobulins"/>
    <property type="match status" value="1"/>
</dbReference>
<evidence type="ECO:0000313" key="4">
    <source>
        <dbReference type="Proteomes" id="UP000500857"/>
    </source>
</evidence>
<dbReference type="SUPFAM" id="SSF46785">
    <property type="entry name" value="Winged helix' DNA-binding domain"/>
    <property type="match status" value="1"/>
</dbReference>
<dbReference type="AlphaFoldDB" id="A0A6H1TYI1"/>
<accession>A0A6H1TYI1</accession>
<dbReference type="RefSeq" id="WP_168568574.1">
    <property type="nucleotide sequence ID" value="NZ_CP051167.1"/>
</dbReference>
<dbReference type="Pfam" id="PF10633">
    <property type="entry name" value="NPCBM_assoc"/>
    <property type="match status" value="1"/>
</dbReference>
<dbReference type="KEGG" id="oxy:HCG48_07375"/>
<dbReference type="InterPro" id="IPR018905">
    <property type="entry name" value="A-galactase_NEW3"/>
</dbReference>
<dbReference type="InterPro" id="IPR036390">
    <property type="entry name" value="WH_DNA-bd_sf"/>
</dbReference>
<feature type="compositionally biased region" description="Pro residues" evidence="1">
    <location>
        <begin position="1"/>
        <end position="16"/>
    </location>
</feature>
<keyword evidence="4" id="KW-1185">Reference proteome</keyword>
<dbReference type="InterPro" id="IPR013783">
    <property type="entry name" value="Ig-like_fold"/>
</dbReference>
<dbReference type="Proteomes" id="UP000500857">
    <property type="component" value="Chromosome"/>
</dbReference>